<sequence>MTTDELKPCTHADPETCEPWCGRDPKQGRMLGVFFDPPMAIARVGRSKEPMPAYRWKLDENPARGVQTMIEPAPSLIETSVKGNGHHPFTLKVQTPAQVTFKDRHGKIKPVSPFFELWARLQDADGSVVQVPVTRHFLEQRGTSLKHLLFTVEAANRKAESRTKLASCAAVARKVFAADHYKTHNLEAISPHTEGQVPLVREDAPLPLGKIRTFKENLENISCKTRLDQVRIRFIPGKGDSFGPPEAAKAPASPLPAGGFEPPMTEYGPIHKMTRKENRILSSDTPWLGYNFRTDDAPKWPTPMDSYDGARVGSGNGWGLIDDTCDLVLTAQMAVDGKAHVAQARAMAGPPDFAPDKRPMYSIQDELEDRDLPPATLDIDETPVEILDLFRRIFETASLINLDQRRSWALDGNAQLLSEPDENDPDWDAGITPHLGPKSMRESDAPYASLVPEYTPGQGDTIEPRSGANDRLPYTQVVQQVHARMCDSPILRAFLVRDPDRVRRIVRPPFAHVGELAKIPGVQKDPSVDFGENGPDDIEFRDPRVTLAQTYDMRMPPYMRHSMGVPLSVTRRQYDLLMKYLEKLEGEWKHTVQPQVDTPAAEEQA</sequence>
<keyword evidence="3" id="KW-1185">Reference proteome</keyword>
<evidence type="ECO:0000256" key="1">
    <source>
        <dbReference type="SAM" id="MobiDB-lite"/>
    </source>
</evidence>
<reference evidence="2 3" key="1">
    <citation type="submission" date="2021-01" db="EMBL/GenBank/DDBJ databases">
        <title>Diatom-associated Roseobacters Show Island Model of Population Structure.</title>
        <authorList>
            <person name="Qu L."/>
            <person name="Feng X."/>
            <person name="Chen Y."/>
            <person name="Li L."/>
            <person name="Wang X."/>
            <person name="Hu Z."/>
            <person name="Wang H."/>
            <person name="Luo H."/>
        </authorList>
    </citation>
    <scope>NUCLEOTIDE SEQUENCE [LARGE SCALE GENOMIC DNA]</scope>
    <source>
        <strain evidence="2 3">TR60-84</strain>
    </source>
</reference>
<evidence type="ECO:0000313" key="3">
    <source>
        <dbReference type="Proteomes" id="UP000732193"/>
    </source>
</evidence>
<name>A0AAE2W131_9RHOB</name>
<gene>
    <name evidence="2" type="ORF">JQV55_15990</name>
</gene>
<dbReference type="Proteomes" id="UP000732193">
    <property type="component" value="Unassembled WGS sequence"/>
</dbReference>
<organism evidence="2 3">
    <name type="scientific">Sulfitobacter geojensis</name>
    <dbReference type="NCBI Taxonomy" id="1342299"/>
    <lineage>
        <taxon>Bacteria</taxon>
        <taxon>Pseudomonadati</taxon>
        <taxon>Pseudomonadota</taxon>
        <taxon>Alphaproteobacteria</taxon>
        <taxon>Rhodobacterales</taxon>
        <taxon>Roseobacteraceae</taxon>
        <taxon>Sulfitobacter</taxon>
    </lineage>
</organism>
<comment type="caution">
    <text evidence="2">The sequence shown here is derived from an EMBL/GenBank/DDBJ whole genome shotgun (WGS) entry which is preliminary data.</text>
</comment>
<dbReference type="EMBL" id="JAFBRM010000004">
    <property type="protein sequence ID" value="MBM1715072.1"/>
    <property type="molecule type" value="Genomic_DNA"/>
</dbReference>
<proteinExistence type="predicted"/>
<protein>
    <submittedName>
        <fullName evidence="2">Uncharacterized protein</fullName>
    </submittedName>
</protein>
<evidence type="ECO:0000313" key="2">
    <source>
        <dbReference type="EMBL" id="MBM1715072.1"/>
    </source>
</evidence>
<feature type="region of interest" description="Disordered" evidence="1">
    <location>
        <begin position="241"/>
        <end position="261"/>
    </location>
</feature>
<accession>A0AAE2W131</accession>
<dbReference type="AlphaFoldDB" id="A0AAE2W131"/>
<dbReference type="RefSeq" id="WP_203242964.1">
    <property type="nucleotide sequence ID" value="NZ_JAFBRH010000004.1"/>
</dbReference>